<protein>
    <submittedName>
        <fullName evidence="1">Uncharacterized protein</fullName>
    </submittedName>
</protein>
<evidence type="ECO:0000313" key="1">
    <source>
        <dbReference type="EMBL" id="KAI3366402.1"/>
    </source>
</evidence>
<keyword evidence="2" id="KW-1185">Reference proteome</keyword>
<reference evidence="1" key="1">
    <citation type="submission" date="2022-04" db="EMBL/GenBank/DDBJ databases">
        <title>Jade perch genome.</title>
        <authorList>
            <person name="Chao B."/>
        </authorList>
    </citation>
    <scope>NUCLEOTIDE SEQUENCE</scope>
    <source>
        <strain evidence="1">CB-2022</strain>
    </source>
</reference>
<comment type="caution">
    <text evidence="1">The sequence shown here is derived from an EMBL/GenBank/DDBJ whole genome shotgun (WGS) entry which is preliminary data.</text>
</comment>
<dbReference type="Proteomes" id="UP000831701">
    <property type="component" value="Chromosome 10"/>
</dbReference>
<name>A0ACB8WEQ0_9TELE</name>
<sequence length="159" mass="17499">MGVGSHHLVAWITGPNWQTSADLRLGDCRSDTVASSTGAPQGTVFSPVLFTLYTSDFQYKSEFMYVQSLRTTQPWAVSGIRSGQEDECTCSDSPRLLNNTKTHGEMVVDLGDPGLPEPQHHQDQGVMVVDNLTQHWSSGHPGKLADKLDLRICAGKDWR</sequence>
<organism evidence="1 2">
    <name type="scientific">Scortum barcoo</name>
    <name type="common">barcoo grunter</name>
    <dbReference type="NCBI Taxonomy" id="214431"/>
    <lineage>
        <taxon>Eukaryota</taxon>
        <taxon>Metazoa</taxon>
        <taxon>Chordata</taxon>
        <taxon>Craniata</taxon>
        <taxon>Vertebrata</taxon>
        <taxon>Euteleostomi</taxon>
        <taxon>Actinopterygii</taxon>
        <taxon>Neopterygii</taxon>
        <taxon>Teleostei</taxon>
        <taxon>Neoteleostei</taxon>
        <taxon>Acanthomorphata</taxon>
        <taxon>Eupercaria</taxon>
        <taxon>Centrarchiformes</taxon>
        <taxon>Terapontoidei</taxon>
        <taxon>Terapontidae</taxon>
        <taxon>Scortum</taxon>
    </lineage>
</organism>
<gene>
    <name evidence="1" type="ORF">L3Q82_000557</name>
</gene>
<accession>A0ACB8WEQ0</accession>
<evidence type="ECO:0000313" key="2">
    <source>
        <dbReference type="Proteomes" id="UP000831701"/>
    </source>
</evidence>
<proteinExistence type="predicted"/>
<dbReference type="EMBL" id="CM041540">
    <property type="protein sequence ID" value="KAI3366402.1"/>
    <property type="molecule type" value="Genomic_DNA"/>
</dbReference>